<feature type="binding site" evidence="9">
    <location>
        <position position="86"/>
    </location>
    <ligand>
        <name>Mg(2+)</name>
        <dbReference type="ChEBI" id="CHEBI:18420"/>
    </ligand>
</feature>
<dbReference type="InterPro" id="IPR013785">
    <property type="entry name" value="Aldolase_TIM"/>
</dbReference>
<dbReference type="PANTHER" id="PTHR20857:SF15">
    <property type="entry name" value="THIAMINE-PHOSPHATE SYNTHASE"/>
    <property type="match status" value="1"/>
</dbReference>
<evidence type="ECO:0000256" key="3">
    <source>
        <dbReference type="ARBA" id="ARBA00022723"/>
    </source>
</evidence>
<gene>
    <name evidence="9" type="primary">thiE</name>
    <name evidence="11" type="ORF">H9853_10860</name>
</gene>
<feature type="binding site" evidence="9">
    <location>
        <begin position="131"/>
        <end position="133"/>
    </location>
    <ligand>
        <name>2-[(2R,5Z)-2-carboxy-4-methylthiazol-5(2H)-ylidene]ethyl phosphate</name>
        <dbReference type="ChEBI" id="CHEBI:62899"/>
    </ligand>
</feature>
<dbReference type="CDD" id="cd00564">
    <property type="entry name" value="TMP_TenI"/>
    <property type="match status" value="1"/>
</dbReference>
<reference evidence="11" key="2">
    <citation type="submission" date="2021-04" db="EMBL/GenBank/DDBJ databases">
        <authorList>
            <person name="Gilroy R."/>
        </authorList>
    </citation>
    <scope>NUCLEOTIDE SEQUENCE</scope>
    <source>
        <strain evidence="11">1719</strain>
    </source>
</reference>
<dbReference type="Gene3D" id="3.20.20.70">
    <property type="entry name" value="Aldolase class I"/>
    <property type="match status" value="1"/>
</dbReference>
<comment type="cofactor">
    <cofactor evidence="9">
        <name>Mg(2+)</name>
        <dbReference type="ChEBI" id="CHEBI:18420"/>
    </cofactor>
    <text evidence="9">Binds 1 Mg(2+) ion per subunit.</text>
</comment>
<comment type="caution">
    <text evidence="11">The sequence shown here is derived from an EMBL/GenBank/DDBJ whole genome shotgun (WGS) entry which is preliminary data.</text>
</comment>
<sequence>MEYSKMQYISQGETLEEQEQNIKNALENGADWIQVRWKNASASSLLTLSEIAVQWCRKYQAVCIINDSIAIAKQTGADGVHLGLKDESIAKARAMLGADKIIGGTANTLDDVRQRILEGCNYIGLGPFRFTATKEKLSPILGLEGYRKIFQALALENSSHPPIYAIGGIKPSDFEALTQVGLYGIALSKAVTNQPEILRNIKYQLK</sequence>
<keyword evidence="4 9" id="KW-0460">Magnesium</keyword>
<evidence type="ECO:0000256" key="5">
    <source>
        <dbReference type="ARBA" id="ARBA00022977"/>
    </source>
</evidence>
<evidence type="ECO:0000313" key="12">
    <source>
        <dbReference type="Proteomes" id="UP000824156"/>
    </source>
</evidence>
<feature type="binding site" evidence="9">
    <location>
        <position position="168"/>
    </location>
    <ligand>
        <name>2-[(2R,5Z)-2-carboxy-4-methylthiazol-5(2H)-ylidene]ethyl phosphate</name>
        <dbReference type="ChEBI" id="CHEBI:62899"/>
    </ligand>
</feature>
<comment type="pathway">
    <text evidence="1 9">Cofactor biosynthesis; thiamine diphosphate biosynthesis; thiamine phosphate from 4-amino-2-methyl-5-diphosphomethylpyrimidine and 4-methyl-5-(2-phosphoethyl)-thiazole: step 1/1.</text>
</comment>
<comment type="catalytic activity">
    <reaction evidence="7 9">
        <text>2-(2-carboxy-4-methylthiazol-5-yl)ethyl phosphate + 4-amino-2-methyl-5-(diphosphooxymethyl)pyrimidine + 2 H(+) = thiamine phosphate + CO2 + diphosphate</text>
        <dbReference type="Rhea" id="RHEA:47848"/>
        <dbReference type="ChEBI" id="CHEBI:15378"/>
        <dbReference type="ChEBI" id="CHEBI:16526"/>
        <dbReference type="ChEBI" id="CHEBI:33019"/>
        <dbReference type="ChEBI" id="CHEBI:37575"/>
        <dbReference type="ChEBI" id="CHEBI:57841"/>
        <dbReference type="ChEBI" id="CHEBI:62890"/>
        <dbReference type="EC" id="2.5.1.3"/>
    </reaction>
</comment>
<dbReference type="Pfam" id="PF02581">
    <property type="entry name" value="TMP-TENI"/>
    <property type="match status" value="1"/>
</dbReference>
<feature type="binding site" evidence="9">
    <location>
        <position position="105"/>
    </location>
    <ligand>
        <name>4-amino-2-methyl-5-(diphosphooxymethyl)pyrimidine</name>
        <dbReference type="ChEBI" id="CHEBI:57841"/>
    </ligand>
</feature>
<feature type="domain" description="Thiamine phosphate synthase/TenI" evidence="10">
    <location>
        <begin position="15"/>
        <end position="191"/>
    </location>
</feature>
<organism evidence="11 12">
    <name type="scientific">Candidatus Sphingobacterium stercoripullorum</name>
    <dbReference type="NCBI Taxonomy" id="2838759"/>
    <lineage>
        <taxon>Bacteria</taxon>
        <taxon>Pseudomonadati</taxon>
        <taxon>Bacteroidota</taxon>
        <taxon>Sphingobacteriia</taxon>
        <taxon>Sphingobacteriales</taxon>
        <taxon>Sphingobacteriaceae</taxon>
        <taxon>Sphingobacterium</taxon>
    </lineage>
</organism>
<proteinExistence type="inferred from homology"/>
<dbReference type="Proteomes" id="UP000824156">
    <property type="component" value="Unassembled WGS sequence"/>
</dbReference>
<comment type="similarity">
    <text evidence="9">Belongs to the thiamine-phosphate synthase family.</text>
</comment>
<dbReference type="HAMAP" id="MF_00097">
    <property type="entry name" value="TMP_synthase"/>
    <property type="match status" value="1"/>
</dbReference>
<dbReference type="GO" id="GO:0009228">
    <property type="term" value="P:thiamine biosynthetic process"/>
    <property type="evidence" value="ECO:0007669"/>
    <property type="project" value="UniProtKB-KW"/>
</dbReference>
<dbReference type="InterPro" id="IPR034291">
    <property type="entry name" value="TMP_synthase"/>
</dbReference>
<evidence type="ECO:0000259" key="10">
    <source>
        <dbReference type="Pfam" id="PF02581"/>
    </source>
</evidence>
<feature type="binding site" evidence="9">
    <location>
        <position position="67"/>
    </location>
    <ligand>
        <name>Mg(2+)</name>
        <dbReference type="ChEBI" id="CHEBI:18420"/>
    </ligand>
</feature>
<dbReference type="EC" id="2.5.1.3" evidence="9"/>
<dbReference type="GO" id="GO:0004789">
    <property type="term" value="F:thiamine-phosphate diphosphorylase activity"/>
    <property type="evidence" value="ECO:0007669"/>
    <property type="project" value="UniProtKB-UniRule"/>
</dbReference>
<reference evidence="11" key="1">
    <citation type="journal article" date="2021" name="PeerJ">
        <title>Extensive microbial diversity within the chicken gut microbiome revealed by metagenomics and culture.</title>
        <authorList>
            <person name="Gilroy R."/>
            <person name="Ravi A."/>
            <person name="Getino M."/>
            <person name="Pursley I."/>
            <person name="Horton D.L."/>
            <person name="Alikhan N.F."/>
            <person name="Baker D."/>
            <person name="Gharbi K."/>
            <person name="Hall N."/>
            <person name="Watson M."/>
            <person name="Adriaenssens E.M."/>
            <person name="Foster-Nyarko E."/>
            <person name="Jarju S."/>
            <person name="Secka A."/>
            <person name="Antonio M."/>
            <person name="Oren A."/>
            <person name="Chaudhuri R.R."/>
            <person name="La Ragione R."/>
            <person name="Hildebrand F."/>
            <person name="Pallen M.J."/>
        </authorList>
    </citation>
    <scope>NUCLEOTIDE SEQUENCE</scope>
    <source>
        <strain evidence="11">1719</strain>
    </source>
</reference>
<comment type="catalytic activity">
    <reaction evidence="6 9">
        <text>4-methyl-5-(2-phosphooxyethyl)-thiazole + 4-amino-2-methyl-5-(diphosphooxymethyl)pyrimidine + H(+) = thiamine phosphate + diphosphate</text>
        <dbReference type="Rhea" id="RHEA:22328"/>
        <dbReference type="ChEBI" id="CHEBI:15378"/>
        <dbReference type="ChEBI" id="CHEBI:33019"/>
        <dbReference type="ChEBI" id="CHEBI:37575"/>
        <dbReference type="ChEBI" id="CHEBI:57841"/>
        <dbReference type="ChEBI" id="CHEBI:58296"/>
        <dbReference type="EC" id="2.5.1.3"/>
    </reaction>
</comment>
<evidence type="ECO:0000313" key="11">
    <source>
        <dbReference type="EMBL" id="HIX55513.1"/>
    </source>
</evidence>
<dbReference type="EMBL" id="DXEZ01000307">
    <property type="protein sequence ID" value="HIX55513.1"/>
    <property type="molecule type" value="Genomic_DNA"/>
</dbReference>
<feature type="binding site" evidence="9">
    <location>
        <position position="66"/>
    </location>
    <ligand>
        <name>4-amino-2-methyl-5-(diphosphooxymethyl)pyrimidine</name>
        <dbReference type="ChEBI" id="CHEBI:57841"/>
    </ligand>
</feature>
<dbReference type="PANTHER" id="PTHR20857">
    <property type="entry name" value="THIAMINE-PHOSPHATE PYROPHOSPHORYLASE"/>
    <property type="match status" value="1"/>
</dbReference>
<feature type="binding site" evidence="9">
    <location>
        <position position="134"/>
    </location>
    <ligand>
        <name>4-amino-2-methyl-5-(diphosphooxymethyl)pyrimidine</name>
        <dbReference type="ChEBI" id="CHEBI:57841"/>
    </ligand>
</feature>
<dbReference type="AlphaFoldDB" id="A0A9D1WB29"/>
<keyword evidence="3 9" id="KW-0479">Metal-binding</keyword>
<evidence type="ECO:0000256" key="2">
    <source>
        <dbReference type="ARBA" id="ARBA00022679"/>
    </source>
</evidence>
<evidence type="ECO:0000256" key="4">
    <source>
        <dbReference type="ARBA" id="ARBA00022842"/>
    </source>
</evidence>
<dbReference type="InterPro" id="IPR022998">
    <property type="entry name" value="ThiamineP_synth_TenI"/>
</dbReference>
<dbReference type="GO" id="GO:0005737">
    <property type="term" value="C:cytoplasm"/>
    <property type="evidence" value="ECO:0007669"/>
    <property type="project" value="TreeGrafter"/>
</dbReference>
<dbReference type="GO" id="GO:0009229">
    <property type="term" value="P:thiamine diphosphate biosynthetic process"/>
    <property type="evidence" value="ECO:0007669"/>
    <property type="project" value="UniProtKB-UniRule"/>
</dbReference>
<comment type="caution">
    <text evidence="9">Lacks conserved residue(s) required for the propagation of feature annotation.</text>
</comment>
<keyword evidence="5 9" id="KW-0784">Thiamine biosynthesis</keyword>
<name>A0A9D1WB29_9SPHI</name>
<dbReference type="GO" id="GO:0000287">
    <property type="term" value="F:magnesium ion binding"/>
    <property type="evidence" value="ECO:0007669"/>
    <property type="project" value="UniProtKB-UniRule"/>
</dbReference>
<dbReference type="SUPFAM" id="SSF51391">
    <property type="entry name" value="Thiamin phosphate synthase"/>
    <property type="match status" value="1"/>
</dbReference>
<accession>A0A9D1WB29</accession>
<evidence type="ECO:0000256" key="8">
    <source>
        <dbReference type="ARBA" id="ARBA00047883"/>
    </source>
</evidence>
<comment type="catalytic activity">
    <reaction evidence="8 9">
        <text>2-[(2R,5Z)-2-carboxy-4-methylthiazol-5(2H)-ylidene]ethyl phosphate + 4-amino-2-methyl-5-(diphosphooxymethyl)pyrimidine + 2 H(+) = thiamine phosphate + CO2 + diphosphate</text>
        <dbReference type="Rhea" id="RHEA:47844"/>
        <dbReference type="ChEBI" id="CHEBI:15378"/>
        <dbReference type="ChEBI" id="CHEBI:16526"/>
        <dbReference type="ChEBI" id="CHEBI:33019"/>
        <dbReference type="ChEBI" id="CHEBI:37575"/>
        <dbReference type="ChEBI" id="CHEBI:57841"/>
        <dbReference type="ChEBI" id="CHEBI:62899"/>
        <dbReference type="EC" id="2.5.1.3"/>
    </reaction>
</comment>
<evidence type="ECO:0000256" key="9">
    <source>
        <dbReference type="HAMAP-Rule" id="MF_00097"/>
    </source>
</evidence>
<dbReference type="InterPro" id="IPR036206">
    <property type="entry name" value="ThiamineP_synth_sf"/>
</dbReference>
<comment type="function">
    <text evidence="9">Condenses 4-methyl-5-(beta-hydroxyethyl)thiazole monophosphate (THZ-P) and 2-methyl-4-amino-5-hydroxymethyl pyrimidine pyrophosphate (HMP-PP) to form thiamine monophosphate (TMP).</text>
</comment>
<feature type="binding site" evidence="9">
    <location>
        <begin position="34"/>
        <end position="38"/>
    </location>
    <ligand>
        <name>4-amino-2-methyl-5-(diphosphooxymethyl)pyrimidine</name>
        <dbReference type="ChEBI" id="CHEBI:57841"/>
    </ligand>
</feature>
<evidence type="ECO:0000256" key="6">
    <source>
        <dbReference type="ARBA" id="ARBA00047334"/>
    </source>
</evidence>
<keyword evidence="2 9" id="KW-0808">Transferase</keyword>
<evidence type="ECO:0000256" key="7">
    <source>
        <dbReference type="ARBA" id="ARBA00047851"/>
    </source>
</evidence>
<evidence type="ECO:0000256" key="1">
    <source>
        <dbReference type="ARBA" id="ARBA00005165"/>
    </source>
</evidence>
<protein>
    <recommendedName>
        <fullName evidence="9">Thiamine-phosphate synthase</fullName>
        <shortName evidence="9">TP synthase</shortName>
        <shortName evidence="9">TPS</shortName>
        <ecNumber evidence="9">2.5.1.3</ecNumber>
    </recommendedName>
    <alternativeName>
        <fullName evidence="9">Thiamine-phosphate pyrophosphorylase</fullName>
        <shortName evidence="9">TMP pyrophosphorylase</shortName>
        <shortName evidence="9">TMP-PPase</shortName>
    </alternativeName>
</protein>